<organism evidence="1 2">
    <name type="scientific">Mycobacterium phage Aziz</name>
    <dbReference type="NCBI Taxonomy" id="2762281"/>
    <lineage>
        <taxon>Viruses</taxon>
        <taxon>Duplodnaviria</taxon>
        <taxon>Heunggongvirae</taxon>
        <taxon>Uroviricota</taxon>
        <taxon>Caudoviricetes</taxon>
        <taxon>Vilmaviridae</taxon>
        <taxon>Mclasvirinae</taxon>
        <taxon>Reyvirus</taxon>
        <taxon>Reyvirus aziz</taxon>
    </lineage>
</organism>
<evidence type="ECO:0000313" key="2">
    <source>
        <dbReference type="Proteomes" id="UP000515890"/>
    </source>
</evidence>
<gene>
    <name evidence="1" type="primary">96</name>
    <name evidence="1" type="ORF">SEA_AZIZ_96</name>
</gene>
<sequence>MSDARIVLTIDYEPNLDHYPDHITTKRDAMEFDVQQVLDGNVSDEDLFSAADCLDWEVVDR</sequence>
<dbReference type="EMBL" id="MT658802">
    <property type="protein sequence ID" value="QNJ56756.1"/>
    <property type="molecule type" value="Genomic_DNA"/>
</dbReference>
<dbReference type="GeneID" id="63210316"/>
<evidence type="ECO:0000313" key="1">
    <source>
        <dbReference type="EMBL" id="QNJ56756.1"/>
    </source>
</evidence>
<keyword evidence="2" id="KW-1185">Reference proteome</keyword>
<dbReference type="Proteomes" id="UP000515890">
    <property type="component" value="Segment"/>
</dbReference>
<protein>
    <submittedName>
        <fullName evidence="1">Uncharacterized protein</fullName>
    </submittedName>
</protein>
<dbReference type="RefSeq" id="YP_010013701.1">
    <property type="nucleotide sequence ID" value="NC_053513.1"/>
</dbReference>
<reference evidence="1 2" key="1">
    <citation type="submission" date="2020-06" db="EMBL/GenBank/DDBJ databases">
        <authorList>
            <person name="Ruesch T."/>
            <person name="Stepniewski C."/>
            <person name="Ballard C."/>
            <person name="Battaglia S."/>
            <person name="Diaz I."/>
            <person name="Engley A."/>
            <person name="Erickson A."/>
            <person name="Ernst L."/>
            <person name="Gonzales E."/>
            <person name="Haider A."/>
            <person name="Harrison M."/>
            <person name="Moore J."/>
            <person name="Paratore J."/>
            <person name="Rafanan A."/>
            <person name="Storz S."/>
            <person name="Poxleitner M.K."/>
            <person name="Anders K.R."/>
            <person name="Garlena R.A."/>
            <person name="Russell D.A."/>
            <person name="Pope W.H."/>
            <person name="Jacobs-Sera D."/>
            <person name="Hatfull G.F."/>
        </authorList>
    </citation>
    <scope>NUCLEOTIDE SEQUENCE [LARGE SCALE GENOMIC DNA]</scope>
</reference>
<proteinExistence type="predicted"/>
<accession>A0A7G8LHN4</accession>
<reference evidence="2" key="2">
    <citation type="journal article" date="2021" name="Microbiol. Resour. Announc.">
        <title>Genome Sequences of Subcluster M2 Mycobacteriophages Estes and Aziz.</title>
        <authorList>
            <person name="Fitzgerald S.K."/>
            <person name="Johnson E.H."/>
            <person name="Storz S.H.R."/>
            <person name="Ballard C."/>
            <person name="Battaglia S."/>
            <person name="Boice M."/>
            <person name="Bramwell-Butcher J."/>
            <person name="Dedinsky M."/>
            <person name="DeKlotz J."/>
            <person name="Diaz I."/>
            <person name="Engley A."/>
            <person name="Ernst L."/>
            <person name="Gonzales E."/>
            <person name="Groscost A."/>
            <person name="Grosser P."/>
            <person name="Haider A."/>
            <person name="Harrison M."/>
            <person name="Husler K."/>
            <person name="Lau J."/>
            <person name="Monlux M."/>
            <person name="Paratore J."/>
            <person name="Ruesch T."/>
            <person name="Schlesinger M."/>
            <person name="Scholes A."/>
            <person name="Poxleitner M.K."/>
            <person name="Anders K.R."/>
        </authorList>
    </citation>
    <scope>NUCLEOTIDE SEQUENCE [LARGE SCALE GENOMIC DNA]</scope>
</reference>
<name>A0A7G8LHN4_9CAUD</name>
<dbReference type="KEGG" id="vg:63210316"/>